<evidence type="ECO:0000313" key="5">
    <source>
        <dbReference type="EMBL" id="MBB6036611.1"/>
    </source>
</evidence>
<keyword evidence="4" id="KW-0472">Membrane</keyword>
<comment type="similarity">
    <text evidence="2">Belongs to the CDP-alcohol phosphatidyltransferase class-I family.</text>
</comment>
<protein>
    <submittedName>
        <fullName evidence="5">CDP-diacylglycerol--serine O-phosphatidyltransferase</fullName>
        <ecNumber evidence="5">2.7.8.8</ecNumber>
    </submittedName>
</protein>
<gene>
    <name evidence="5" type="ORF">HNR73_004482</name>
</gene>
<dbReference type="EMBL" id="JACHGT010000009">
    <property type="protein sequence ID" value="MBB6036611.1"/>
    <property type="molecule type" value="Genomic_DNA"/>
</dbReference>
<feature type="transmembrane region" description="Helical" evidence="4">
    <location>
        <begin position="186"/>
        <end position="204"/>
    </location>
</feature>
<dbReference type="InterPro" id="IPR043130">
    <property type="entry name" value="CDP-OH_PTrfase_TM_dom"/>
</dbReference>
<name>A0A841FH13_9ACTN</name>
<dbReference type="Gene3D" id="1.20.120.1760">
    <property type="match status" value="1"/>
</dbReference>
<accession>A0A841FH13</accession>
<evidence type="ECO:0000256" key="3">
    <source>
        <dbReference type="SAM" id="MobiDB-lite"/>
    </source>
</evidence>
<proteinExistence type="inferred from homology"/>
<evidence type="ECO:0000256" key="2">
    <source>
        <dbReference type="RuleBase" id="RU003750"/>
    </source>
</evidence>
<keyword evidence="4" id="KW-0812">Transmembrane</keyword>
<feature type="transmembrane region" description="Helical" evidence="4">
    <location>
        <begin position="216"/>
        <end position="236"/>
    </location>
</feature>
<keyword evidence="6" id="KW-1185">Reference proteome</keyword>
<reference evidence="5 6" key="1">
    <citation type="submission" date="2020-08" db="EMBL/GenBank/DDBJ databases">
        <title>Genomic Encyclopedia of Type Strains, Phase IV (KMG-IV): sequencing the most valuable type-strain genomes for metagenomic binning, comparative biology and taxonomic classification.</title>
        <authorList>
            <person name="Goeker M."/>
        </authorList>
    </citation>
    <scope>NUCLEOTIDE SEQUENCE [LARGE SCALE GENOMIC DNA]</scope>
    <source>
        <strain evidence="5 6">YIM 65646</strain>
    </source>
</reference>
<evidence type="ECO:0000313" key="6">
    <source>
        <dbReference type="Proteomes" id="UP000548476"/>
    </source>
</evidence>
<dbReference type="InterPro" id="IPR000462">
    <property type="entry name" value="CDP-OH_P_trans"/>
</dbReference>
<feature type="region of interest" description="Disordered" evidence="3">
    <location>
        <begin position="1"/>
        <end position="22"/>
    </location>
</feature>
<evidence type="ECO:0000256" key="1">
    <source>
        <dbReference type="ARBA" id="ARBA00022679"/>
    </source>
</evidence>
<dbReference type="Proteomes" id="UP000548476">
    <property type="component" value="Unassembled WGS sequence"/>
</dbReference>
<evidence type="ECO:0000256" key="4">
    <source>
        <dbReference type="SAM" id="Phobius"/>
    </source>
</evidence>
<sequence length="325" mass="34469">MRRTLWLRRRNNDSPRPAGRGIARGLRRGGTFARRLVLEPLPPIRLRRRNALSAETLAELNEVEEAAVKEPAGDELAPPAPIRLLPGEATVARRIQFAIVNGCTVTSIALGMTAMILASRGPEMVKWAALCLLGSVLMDALDGPLARRFGVASPFGLQMDSLADMCSFGIATPIVVYQWLHGDAPVAVVAAACGLVAICAAIRLARFNVSPKDGRFFSGVPTTMAAAVLVIATVLIPQPTEAIVPTLGLALVVAALALLMVSSFPYVKLGQLRKLPPVLWILPACGALLDLQATFVIVVGLYLISGPLLWVKHRRADAASAGTAA</sequence>
<organism evidence="5 6">
    <name type="scientific">Phytomonospora endophytica</name>
    <dbReference type="NCBI Taxonomy" id="714109"/>
    <lineage>
        <taxon>Bacteria</taxon>
        <taxon>Bacillati</taxon>
        <taxon>Actinomycetota</taxon>
        <taxon>Actinomycetes</taxon>
        <taxon>Micromonosporales</taxon>
        <taxon>Micromonosporaceae</taxon>
        <taxon>Phytomonospora</taxon>
    </lineage>
</organism>
<keyword evidence="1 2" id="KW-0808">Transferase</keyword>
<dbReference type="EC" id="2.7.8.8" evidence="5"/>
<dbReference type="InterPro" id="IPR048254">
    <property type="entry name" value="CDP_ALCOHOL_P_TRANSF_CS"/>
</dbReference>
<keyword evidence="4" id="KW-1133">Transmembrane helix</keyword>
<dbReference type="GO" id="GO:0016020">
    <property type="term" value="C:membrane"/>
    <property type="evidence" value="ECO:0007669"/>
    <property type="project" value="InterPro"/>
</dbReference>
<comment type="caution">
    <text evidence="5">The sequence shown here is derived from an EMBL/GenBank/DDBJ whole genome shotgun (WGS) entry which is preliminary data.</text>
</comment>
<dbReference type="RefSeq" id="WP_373316600.1">
    <property type="nucleotide sequence ID" value="NZ_BONT01000032.1"/>
</dbReference>
<dbReference type="Pfam" id="PF01066">
    <property type="entry name" value="CDP-OH_P_transf"/>
    <property type="match status" value="1"/>
</dbReference>
<dbReference type="GO" id="GO:0008654">
    <property type="term" value="P:phospholipid biosynthetic process"/>
    <property type="evidence" value="ECO:0007669"/>
    <property type="project" value="InterPro"/>
</dbReference>
<feature type="transmembrane region" description="Helical" evidence="4">
    <location>
        <begin position="279"/>
        <end position="304"/>
    </location>
</feature>
<feature type="transmembrane region" description="Helical" evidence="4">
    <location>
        <begin position="97"/>
        <end position="118"/>
    </location>
</feature>
<dbReference type="AlphaFoldDB" id="A0A841FH13"/>
<feature type="transmembrane region" description="Helical" evidence="4">
    <location>
        <begin position="242"/>
        <end position="267"/>
    </location>
</feature>
<dbReference type="PROSITE" id="PS00379">
    <property type="entry name" value="CDP_ALCOHOL_P_TRANSF"/>
    <property type="match status" value="1"/>
</dbReference>
<dbReference type="GO" id="GO:0003882">
    <property type="term" value="F:CDP-diacylglycerol-serine O-phosphatidyltransferase activity"/>
    <property type="evidence" value="ECO:0007669"/>
    <property type="project" value="UniProtKB-EC"/>
</dbReference>